<dbReference type="EMBL" id="GBRH01267345">
    <property type="protein sequence ID" value="JAD30550.1"/>
    <property type="molecule type" value="Transcribed_RNA"/>
</dbReference>
<organism evidence="1">
    <name type="scientific">Arundo donax</name>
    <name type="common">Giant reed</name>
    <name type="synonym">Donax arundinaceus</name>
    <dbReference type="NCBI Taxonomy" id="35708"/>
    <lineage>
        <taxon>Eukaryota</taxon>
        <taxon>Viridiplantae</taxon>
        <taxon>Streptophyta</taxon>
        <taxon>Embryophyta</taxon>
        <taxon>Tracheophyta</taxon>
        <taxon>Spermatophyta</taxon>
        <taxon>Magnoliopsida</taxon>
        <taxon>Liliopsida</taxon>
        <taxon>Poales</taxon>
        <taxon>Poaceae</taxon>
        <taxon>PACMAD clade</taxon>
        <taxon>Arundinoideae</taxon>
        <taxon>Arundineae</taxon>
        <taxon>Arundo</taxon>
    </lineage>
</organism>
<reference evidence="1" key="2">
    <citation type="journal article" date="2015" name="Data Brief">
        <title>Shoot transcriptome of the giant reed, Arundo donax.</title>
        <authorList>
            <person name="Barrero R.A."/>
            <person name="Guerrero F.D."/>
            <person name="Moolhuijzen P."/>
            <person name="Goolsby J.A."/>
            <person name="Tidwell J."/>
            <person name="Bellgard S.E."/>
            <person name="Bellgard M.I."/>
        </authorList>
    </citation>
    <scope>NUCLEOTIDE SEQUENCE</scope>
    <source>
        <tissue evidence="1">Shoot tissue taken approximately 20 cm above the soil surface</tissue>
    </source>
</reference>
<protein>
    <submittedName>
        <fullName evidence="1">Uncharacterized protein</fullName>
    </submittedName>
</protein>
<proteinExistence type="predicted"/>
<evidence type="ECO:0000313" key="1">
    <source>
        <dbReference type="EMBL" id="JAD30550.1"/>
    </source>
</evidence>
<name>A0A0A8Z1C6_ARUDO</name>
<dbReference type="AlphaFoldDB" id="A0A0A8Z1C6"/>
<accession>A0A0A8Z1C6</accession>
<reference evidence="1" key="1">
    <citation type="submission" date="2014-09" db="EMBL/GenBank/DDBJ databases">
        <authorList>
            <person name="Magalhaes I.L.F."/>
            <person name="Oliveira U."/>
            <person name="Santos F.R."/>
            <person name="Vidigal T.H.D.A."/>
            <person name="Brescovit A.D."/>
            <person name="Santos A.J."/>
        </authorList>
    </citation>
    <scope>NUCLEOTIDE SEQUENCE</scope>
    <source>
        <tissue evidence="1">Shoot tissue taken approximately 20 cm above the soil surface</tissue>
    </source>
</reference>
<sequence>MNPSDEIALGYIHNYREKHESKAQRSIKILYSSISKHCNLHPKNVDMHLDGLLLTVILYF</sequence>